<gene>
    <name evidence="2" type="ORF">RHSIM_Rhsim05G0195300</name>
</gene>
<evidence type="ECO:0000313" key="2">
    <source>
        <dbReference type="EMBL" id="KAF7143255.1"/>
    </source>
</evidence>
<sequence>MPVRVVENSAPSQVSGNGGGGGGRGEGFDNSFMFSSSLEKGSFSSFRRGDVDASFGSISTSPFSLLDTGDAR</sequence>
<organism evidence="2 3">
    <name type="scientific">Rhododendron simsii</name>
    <name type="common">Sims's rhododendron</name>
    <dbReference type="NCBI Taxonomy" id="118357"/>
    <lineage>
        <taxon>Eukaryota</taxon>
        <taxon>Viridiplantae</taxon>
        <taxon>Streptophyta</taxon>
        <taxon>Embryophyta</taxon>
        <taxon>Tracheophyta</taxon>
        <taxon>Spermatophyta</taxon>
        <taxon>Magnoliopsida</taxon>
        <taxon>eudicotyledons</taxon>
        <taxon>Gunneridae</taxon>
        <taxon>Pentapetalae</taxon>
        <taxon>asterids</taxon>
        <taxon>Ericales</taxon>
        <taxon>Ericaceae</taxon>
        <taxon>Ericoideae</taxon>
        <taxon>Rhodoreae</taxon>
        <taxon>Rhododendron</taxon>
    </lineage>
</organism>
<dbReference type="EMBL" id="WJXA01000005">
    <property type="protein sequence ID" value="KAF7143255.1"/>
    <property type="molecule type" value="Genomic_DNA"/>
</dbReference>
<dbReference type="AlphaFoldDB" id="A0A834GWW6"/>
<comment type="caution">
    <text evidence="2">The sequence shown here is derived from an EMBL/GenBank/DDBJ whole genome shotgun (WGS) entry which is preliminary data.</text>
</comment>
<protein>
    <submittedName>
        <fullName evidence="2">Uncharacterized protein</fullName>
    </submittedName>
</protein>
<evidence type="ECO:0000256" key="1">
    <source>
        <dbReference type="SAM" id="MobiDB-lite"/>
    </source>
</evidence>
<feature type="compositionally biased region" description="Gly residues" evidence="1">
    <location>
        <begin position="16"/>
        <end position="25"/>
    </location>
</feature>
<evidence type="ECO:0000313" key="3">
    <source>
        <dbReference type="Proteomes" id="UP000626092"/>
    </source>
</evidence>
<reference evidence="2" key="1">
    <citation type="submission" date="2019-11" db="EMBL/GenBank/DDBJ databases">
        <authorList>
            <person name="Liu Y."/>
            <person name="Hou J."/>
            <person name="Li T.-Q."/>
            <person name="Guan C.-H."/>
            <person name="Wu X."/>
            <person name="Wu H.-Z."/>
            <person name="Ling F."/>
            <person name="Zhang R."/>
            <person name="Shi X.-G."/>
            <person name="Ren J.-P."/>
            <person name="Chen E.-F."/>
            <person name="Sun J.-M."/>
        </authorList>
    </citation>
    <scope>NUCLEOTIDE SEQUENCE</scope>
    <source>
        <strain evidence="2">Adult_tree_wgs_1</strain>
        <tissue evidence="2">Leaves</tissue>
    </source>
</reference>
<keyword evidence="3" id="KW-1185">Reference proteome</keyword>
<accession>A0A834GWW6</accession>
<dbReference type="Proteomes" id="UP000626092">
    <property type="component" value="Unassembled WGS sequence"/>
</dbReference>
<name>A0A834GWW6_RHOSS</name>
<proteinExistence type="predicted"/>
<feature type="region of interest" description="Disordered" evidence="1">
    <location>
        <begin position="1"/>
        <end position="31"/>
    </location>
</feature>